<reference evidence="2" key="1">
    <citation type="submission" date="2024-02" db="EMBL/GenBank/DDBJ databases">
        <authorList>
            <consortium name="ELIXIR-Norway"/>
            <consortium name="Elixir Norway"/>
        </authorList>
    </citation>
    <scope>NUCLEOTIDE SEQUENCE</scope>
</reference>
<evidence type="ECO:0000313" key="3">
    <source>
        <dbReference type="Proteomes" id="UP001497444"/>
    </source>
</evidence>
<protein>
    <submittedName>
        <fullName evidence="2">Uncharacterized protein</fullName>
    </submittedName>
</protein>
<keyword evidence="3" id="KW-1185">Reference proteome</keyword>
<name>A0ABP0X7V8_9BRYO</name>
<accession>A0ABP0X7V8</accession>
<dbReference type="EMBL" id="OZ020101">
    <property type="protein sequence ID" value="CAK9274664.1"/>
    <property type="molecule type" value="Genomic_DNA"/>
</dbReference>
<keyword evidence="1" id="KW-1133">Transmembrane helix</keyword>
<sequence length="147" mass="16398">MSRTVQQQPSVYLSSLVLFASQHQRPRTYAHASGSHHRLPVSQSVSLASPIGNNRLVAADFEFPMSFFSVRLLPFACMTVRRRSCKNVPCDSVLFRSFHSVAVVVGFFIGFEFGVGFCQLPWWPEGTCVCVLRRSGFYRFGLVAAAS</sequence>
<organism evidence="2 3">
    <name type="scientific">Sphagnum jensenii</name>
    <dbReference type="NCBI Taxonomy" id="128206"/>
    <lineage>
        <taxon>Eukaryota</taxon>
        <taxon>Viridiplantae</taxon>
        <taxon>Streptophyta</taxon>
        <taxon>Embryophyta</taxon>
        <taxon>Bryophyta</taxon>
        <taxon>Sphagnophytina</taxon>
        <taxon>Sphagnopsida</taxon>
        <taxon>Sphagnales</taxon>
        <taxon>Sphagnaceae</taxon>
        <taxon>Sphagnum</taxon>
    </lineage>
</organism>
<dbReference type="Proteomes" id="UP001497444">
    <property type="component" value="Chromosome 6"/>
</dbReference>
<keyword evidence="1" id="KW-0812">Transmembrane</keyword>
<keyword evidence="1" id="KW-0472">Membrane</keyword>
<feature type="transmembrane region" description="Helical" evidence="1">
    <location>
        <begin position="101"/>
        <end position="123"/>
    </location>
</feature>
<proteinExistence type="predicted"/>
<gene>
    <name evidence="2" type="ORF">CSSPJE1EN1_LOCUS20142</name>
</gene>
<evidence type="ECO:0000313" key="2">
    <source>
        <dbReference type="EMBL" id="CAK9274664.1"/>
    </source>
</evidence>
<evidence type="ECO:0000256" key="1">
    <source>
        <dbReference type="SAM" id="Phobius"/>
    </source>
</evidence>